<dbReference type="EMBL" id="CP007035">
    <property type="protein sequence ID" value="AHF17880.1"/>
    <property type="molecule type" value="Genomic_DNA"/>
</dbReference>
<evidence type="ECO:0000259" key="1">
    <source>
        <dbReference type="PROSITE" id="PS51352"/>
    </source>
</evidence>
<dbReference type="KEGG" id="nso:NIASO_16005"/>
<dbReference type="PROSITE" id="PS51352">
    <property type="entry name" value="THIOREDOXIN_2"/>
    <property type="match status" value="1"/>
</dbReference>
<dbReference type="InterPro" id="IPR050553">
    <property type="entry name" value="Thioredoxin_ResA/DsbE_sf"/>
</dbReference>
<dbReference type="GO" id="GO:0016209">
    <property type="term" value="F:antioxidant activity"/>
    <property type="evidence" value="ECO:0007669"/>
    <property type="project" value="InterPro"/>
</dbReference>
<dbReference type="RefSeq" id="WP_008587130.1">
    <property type="nucleotide sequence ID" value="NZ_CP007035.1"/>
</dbReference>
<dbReference type="PANTHER" id="PTHR42852">
    <property type="entry name" value="THIOL:DISULFIDE INTERCHANGE PROTEIN DSBE"/>
    <property type="match status" value="1"/>
</dbReference>
<organism evidence="2 3">
    <name type="scientific">Niabella soli DSM 19437</name>
    <dbReference type="NCBI Taxonomy" id="929713"/>
    <lineage>
        <taxon>Bacteria</taxon>
        <taxon>Pseudomonadati</taxon>
        <taxon>Bacteroidota</taxon>
        <taxon>Chitinophagia</taxon>
        <taxon>Chitinophagales</taxon>
        <taxon>Chitinophagaceae</taxon>
        <taxon>Niabella</taxon>
    </lineage>
</organism>
<evidence type="ECO:0000313" key="3">
    <source>
        <dbReference type="Proteomes" id="UP000003586"/>
    </source>
</evidence>
<dbReference type="Gene3D" id="3.40.30.10">
    <property type="entry name" value="Glutaredoxin"/>
    <property type="match status" value="1"/>
</dbReference>
<sequence>MIQFVPIKVRLVFILIQCICVTSVVNAQKQFRLTVTPPAGADATAFTAFLNDGKHTEKINYTAAPNGALQFSGTFYSTYAVIDLQYPKSKEHPENTWGGIFFLDEQPAAIVLRRDAATGSPFEKYELKNAKDFRKEKERMDAYTSSERKRASAFEEKNMAIIDANKNPEINHQYFDVLLKNLNKKRLEYILKTPDSFYSFYAFCNLVANAFAPDSLLNILNNAFPDKYKNSNEGNYLKETLFGRRPLKSDSTAIGFVSRSIDGKTIRLSDFKGKNFVLLHFWATWCRGCVQEIPAISKINNEFASRNLKIISVALQSSKDSDYSKTIKKERMNWINIYNDDNLINKYGNRPVPRLCLIDKNGKILYDSAEKKYENDADLSQLKNILKNI</sequence>
<evidence type="ECO:0000313" key="2">
    <source>
        <dbReference type="EMBL" id="AHF17880.1"/>
    </source>
</evidence>
<dbReference type="InterPro" id="IPR000866">
    <property type="entry name" value="AhpC/TSA"/>
</dbReference>
<reference evidence="2 3" key="1">
    <citation type="submission" date="2013-12" db="EMBL/GenBank/DDBJ databases">
        <authorList>
            <consortium name="DOE Joint Genome Institute"/>
            <person name="Eisen J."/>
            <person name="Huntemann M."/>
            <person name="Han J."/>
            <person name="Chen A."/>
            <person name="Kyrpides N."/>
            <person name="Mavromatis K."/>
            <person name="Markowitz V."/>
            <person name="Palaniappan K."/>
            <person name="Ivanova N."/>
            <person name="Schaumberg A."/>
            <person name="Pati A."/>
            <person name="Liolios K."/>
            <person name="Nordberg H.P."/>
            <person name="Cantor M.N."/>
            <person name="Hua S.X."/>
            <person name="Woyke T."/>
        </authorList>
    </citation>
    <scope>NUCLEOTIDE SEQUENCE [LARGE SCALE GENOMIC DNA]</scope>
    <source>
        <strain evidence="3">DSM 19437</strain>
    </source>
</reference>
<dbReference type="eggNOG" id="COG0526">
    <property type="taxonomic scope" value="Bacteria"/>
</dbReference>
<dbReference type="AlphaFoldDB" id="W0F489"/>
<dbReference type="STRING" id="929713.NIASO_16005"/>
<dbReference type="GO" id="GO:0016491">
    <property type="term" value="F:oxidoreductase activity"/>
    <property type="evidence" value="ECO:0007669"/>
    <property type="project" value="InterPro"/>
</dbReference>
<protein>
    <recommendedName>
        <fullName evidence="1">Thioredoxin domain-containing protein</fullName>
    </recommendedName>
</protein>
<feature type="domain" description="Thioredoxin" evidence="1">
    <location>
        <begin position="247"/>
        <end position="389"/>
    </location>
</feature>
<gene>
    <name evidence="2" type="ORF">NIASO_16005</name>
</gene>
<dbReference type="PANTHER" id="PTHR42852:SF17">
    <property type="entry name" value="THIOREDOXIN-LIKE PROTEIN HI_1115"/>
    <property type="match status" value="1"/>
</dbReference>
<dbReference type="CDD" id="cd02966">
    <property type="entry name" value="TlpA_like_family"/>
    <property type="match status" value="1"/>
</dbReference>
<dbReference type="InterPro" id="IPR013766">
    <property type="entry name" value="Thioredoxin_domain"/>
</dbReference>
<proteinExistence type="predicted"/>
<dbReference type="OrthoDB" id="702151at2"/>
<dbReference type="InterPro" id="IPR036249">
    <property type="entry name" value="Thioredoxin-like_sf"/>
</dbReference>
<dbReference type="Pfam" id="PF00578">
    <property type="entry name" value="AhpC-TSA"/>
    <property type="match status" value="1"/>
</dbReference>
<accession>W0F489</accession>
<dbReference type="SUPFAM" id="SSF52833">
    <property type="entry name" value="Thioredoxin-like"/>
    <property type="match status" value="1"/>
</dbReference>
<keyword evidence="3" id="KW-1185">Reference proteome</keyword>
<dbReference type="HOGENOM" id="CLU_042529_1_0_10"/>
<dbReference type="Proteomes" id="UP000003586">
    <property type="component" value="Chromosome"/>
</dbReference>
<name>W0F489_9BACT</name>